<comment type="caution">
    <text evidence="1">The sequence shown here is derived from an EMBL/GenBank/DDBJ whole genome shotgun (WGS) entry which is preliminary data.</text>
</comment>
<organism evidence="1 2">
    <name type="scientific">Lipomyces kononenkoae</name>
    <name type="common">Yeast</name>
    <dbReference type="NCBI Taxonomy" id="34357"/>
    <lineage>
        <taxon>Eukaryota</taxon>
        <taxon>Fungi</taxon>
        <taxon>Dikarya</taxon>
        <taxon>Ascomycota</taxon>
        <taxon>Saccharomycotina</taxon>
        <taxon>Lipomycetes</taxon>
        <taxon>Lipomycetales</taxon>
        <taxon>Lipomycetaceae</taxon>
        <taxon>Lipomyces</taxon>
    </lineage>
</organism>
<name>A0ACC3T283_LIPKO</name>
<proteinExistence type="predicted"/>
<sequence length="530" mass="57849">MMTPPDVRAALARLPSPLAGKRTRSTFFWAVRVAIFLVAARYIILVASSKRALSDDFNTAAQQNVTIDEARAHALAGRARNATLGFGEIVYISLPTRSDRQDAMQLLASIHGLNVHLVPGVDGETVHPKSVPDGGSQLRPPELGCWRAHANAWRHMLASRQETMLILEDDADFDVNIHRIFERISMQMQHNSLRVVPPTEREIEAAPYGLDWDVMYLGQCSDYAGPRKDLAMAFDDPDAPQRAVTHEHFIAMMQSLGVYGKAIGKTRVVSPSYGPVCTLAYAITRRGAQRLLLNFSYLGLSTAVDVDMINKLQSGAIRGYTVTPPPFSSFRLNNEKDSDTIKPSTPEEGEKQKEVKEEKDIGNIAGTSLNIRNSARHAMLVNLDRQNWEDYEREMPRNKAANTAVAVTDETEAQVPQFSGTPEEGKEASRKAGQAPLDEVTDSSGEQAEKTDAAPSPSSVEQSADVPAAPDHQVEEKQADAEENQASTQATTESVASEETTPGEDSIEQTKGSQQDTVATIDDAPLAVST</sequence>
<dbReference type="EMBL" id="MU971364">
    <property type="protein sequence ID" value="KAK9237834.1"/>
    <property type="molecule type" value="Genomic_DNA"/>
</dbReference>
<keyword evidence="2" id="KW-1185">Reference proteome</keyword>
<reference evidence="2" key="1">
    <citation type="journal article" date="2024" name="Front. Bioeng. Biotechnol.">
        <title>Genome-scale model development and genomic sequencing of the oleaginous clade Lipomyces.</title>
        <authorList>
            <person name="Czajka J.J."/>
            <person name="Han Y."/>
            <person name="Kim J."/>
            <person name="Mondo S.J."/>
            <person name="Hofstad B.A."/>
            <person name="Robles A."/>
            <person name="Haridas S."/>
            <person name="Riley R."/>
            <person name="LaButti K."/>
            <person name="Pangilinan J."/>
            <person name="Andreopoulos W."/>
            <person name="Lipzen A."/>
            <person name="Yan J."/>
            <person name="Wang M."/>
            <person name="Ng V."/>
            <person name="Grigoriev I.V."/>
            <person name="Spatafora J.W."/>
            <person name="Magnuson J.K."/>
            <person name="Baker S.E."/>
            <person name="Pomraning K.R."/>
        </authorList>
    </citation>
    <scope>NUCLEOTIDE SEQUENCE [LARGE SCALE GENOMIC DNA]</scope>
    <source>
        <strain evidence="2">CBS 7786</strain>
    </source>
</reference>
<protein>
    <submittedName>
        <fullName evidence="1">Uncharacterized protein</fullName>
    </submittedName>
</protein>
<evidence type="ECO:0000313" key="2">
    <source>
        <dbReference type="Proteomes" id="UP001433508"/>
    </source>
</evidence>
<dbReference type="Proteomes" id="UP001433508">
    <property type="component" value="Unassembled WGS sequence"/>
</dbReference>
<gene>
    <name evidence="1" type="ORF">V1525DRAFT_403052</name>
</gene>
<evidence type="ECO:0000313" key="1">
    <source>
        <dbReference type="EMBL" id="KAK9237834.1"/>
    </source>
</evidence>
<accession>A0ACC3T283</accession>